<keyword evidence="3" id="KW-1185">Reference proteome</keyword>
<reference evidence="2" key="1">
    <citation type="journal article" date="2020" name="Cell">
        <title>Large-Scale Comparative Analyses of Tick Genomes Elucidate Their Genetic Diversity and Vector Capacities.</title>
        <authorList>
            <consortium name="Tick Genome and Microbiome Consortium (TIGMIC)"/>
            <person name="Jia N."/>
            <person name="Wang J."/>
            <person name="Shi W."/>
            <person name="Du L."/>
            <person name="Sun Y."/>
            <person name="Zhan W."/>
            <person name="Jiang J.F."/>
            <person name="Wang Q."/>
            <person name="Zhang B."/>
            <person name="Ji P."/>
            <person name="Bell-Sakyi L."/>
            <person name="Cui X.M."/>
            <person name="Yuan T.T."/>
            <person name="Jiang B.G."/>
            <person name="Yang W.F."/>
            <person name="Lam T.T."/>
            <person name="Chang Q.C."/>
            <person name="Ding S.J."/>
            <person name="Wang X.J."/>
            <person name="Zhu J.G."/>
            <person name="Ruan X.D."/>
            <person name="Zhao L."/>
            <person name="Wei J.T."/>
            <person name="Ye R.Z."/>
            <person name="Que T.C."/>
            <person name="Du C.H."/>
            <person name="Zhou Y.H."/>
            <person name="Cheng J.X."/>
            <person name="Dai P.F."/>
            <person name="Guo W.B."/>
            <person name="Han X.H."/>
            <person name="Huang E.J."/>
            <person name="Li L.F."/>
            <person name="Wei W."/>
            <person name="Gao Y.C."/>
            <person name="Liu J.Z."/>
            <person name="Shao H.Z."/>
            <person name="Wang X."/>
            <person name="Wang C.C."/>
            <person name="Yang T.C."/>
            <person name="Huo Q.B."/>
            <person name="Li W."/>
            <person name="Chen H.Y."/>
            <person name="Chen S.E."/>
            <person name="Zhou L.G."/>
            <person name="Ni X.B."/>
            <person name="Tian J.H."/>
            <person name="Sheng Y."/>
            <person name="Liu T."/>
            <person name="Pan Y.S."/>
            <person name="Xia L.Y."/>
            <person name="Li J."/>
            <person name="Zhao F."/>
            <person name="Cao W.C."/>
        </authorList>
    </citation>
    <scope>NUCLEOTIDE SEQUENCE</scope>
    <source>
        <strain evidence="2">Rmic-2018</strain>
    </source>
</reference>
<accession>A0A9J6E093</accession>
<evidence type="ECO:0000313" key="3">
    <source>
        <dbReference type="Proteomes" id="UP000821866"/>
    </source>
</evidence>
<organism evidence="2 3">
    <name type="scientific">Rhipicephalus microplus</name>
    <name type="common">Cattle tick</name>
    <name type="synonym">Boophilus microplus</name>
    <dbReference type="NCBI Taxonomy" id="6941"/>
    <lineage>
        <taxon>Eukaryota</taxon>
        <taxon>Metazoa</taxon>
        <taxon>Ecdysozoa</taxon>
        <taxon>Arthropoda</taxon>
        <taxon>Chelicerata</taxon>
        <taxon>Arachnida</taxon>
        <taxon>Acari</taxon>
        <taxon>Parasitiformes</taxon>
        <taxon>Ixodida</taxon>
        <taxon>Ixodoidea</taxon>
        <taxon>Ixodidae</taxon>
        <taxon>Rhipicephalinae</taxon>
        <taxon>Rhipicephalus</taxon>
        <taxon>Boophilus</taxon>
    </lineage>
</organism>
<feature type="region of interest" description="Disordered" evidence="1">
    <location>
        <begin position="116"/>
        <end position="139"/>
    </location>
</feature>
<feature type="region of interest" description="Disordered" evidence="1">
    <location>
        <begin position="17"/>
        <end position="88"/>
    </location>
</feature>
<feature type="region of interest" description="Disordered" evidence="1">
    <location>
        <begin position="231"/>
        <end position="283"/>
    </location>
</feature>
<dbReference type="VEuPathDB" id="VectorBase:LOC119168572"/>
<comment type="caution">
    <text evidence="2">The sequence shown here is derived from an EMBL/GenBank/DDBJ whole genome shotgun (WGS) entry which is preliminary data.</text>
</comment>
<dbReference type="EMBL" id="JABSTU010000006">
    <property type="protein sequence ID" value="KAH8027732.1"/>
    <property type="molecule type" value="Genomic_DNA"/>
</dbReference>
<name>A0A9J6E093_RHIMP</name>
<proteinExistence type="predicted"/>
<gene>
    <name evidence="2" type="ORF">HPB51_007546</name>
</gene>
<feature type="compositionally biased region" description="Low complexity" evidence="1">
    <location>
        <begin position="17"/>
        <end position="34"/>
    </location>
</feature>
<feature type="compositionally biased region" description="Low complexity" evidence="1">
    <location>
        <begin position="266"/>
        <end position="280"/>
    </location>
</feature>
<dbReference type="AlphaFoldDB" id="A0A9J6E093"/>
<protein>
    <submittedName>
        <fullName evidence="2">Uncharacterized protein</fullName>
    </submittedName>
</protein>
<evidence type="ECO:0000313" key="2">
    <source>
        <dbReference type="EMBL" id="KAH8027732.1"/>
    </source>
</evidence>
<reference evidence="2" key="2">
    <citation type="submission" date="2021-09" db="EMBL/GenBank/DDBJ databases">
        <authorList>
            <person name="Jia N."/>
            <person name="Wang J."/>
            <person name="Shi W."/>
            <person name="Du L."/>
            <person name="Sun Y."/>
            <person name="Zhan W."/>
            <person name="Jiang J."/>
            <person name="Wang Q."/>
            <person name="Zhang B."/>
            <person name="Ji P."/>
            <person name="Sakyi L.B."/>
            <person name="Cui X."/>
            <person name="Yuan T."/>
            <person name="Jiang B."/>
            <person name="Yang W."/>
            <person name="Lam T.T.-Y."/>
            <person name="Chang Q."/>
            <person name="Ding S."/>
            <person name="Wang X."/>
            <person name="Zhu J."/>
            <person name="Ruan X."/>
            <person name="Zhao L."/>
            <person name="Wei J."/>
            <person name="Que T."/>
            <person name="Du C."/>
            <person name="Cheng J."/>
            <person name="Dai P."/>
            <person name="Han X."/>
            <person name="Huang E."/>
            <person name="Gao Y."/>
            <person name="Liu J."/>
            <person name="Shao H."/>
            <person name="Ye R."/>
            <person name="Li L."/>
            <person name="Wei W."/>
            <person name="Wang X."/>
            <person name="Wang C."/>
            <person name="Huo Q."/>
            <person name="Li W."/>
            <person name="Guo W."/>
            <person name="Chen H."/>
            <person name="Chen S."/>
            <person name="Zhou L."/>
            <person name="Zhou L."/>
            <person name="Ni X."/>
            <person name="Tian J."/>
            <person name="Zhou Y."/>
            <person name="Sheng Y."/>
            <person name="Liu T."/>
            <person name="Pan Y."/>
            <person name="Xia L."/>
            <person name="Li J."/>
            <person name="Zhao F."/>
            <person name="Cao W."/>
        </authorList>
    </citation>
    <scope>NUCLEOTIDE SEQUENCE</scope>
    <source>
        <strain evidence="2">Rmic-2018</strain>
        <tissue evidence="2">Larvae</tissue>
    </source>
</reference>
<dbReference type="Proteomes" id="UP000821866">
    <property type="component" value="Chromosome 4"/>
</dbReference>
<sequence length="295" mass="30961">MPGPVVTACWRRHRAPVTVVTASPSSPAARPTSSCPVLLPAGPANMDPAHTSSASGHRPRRCHALAPSDSPAPPPPQQPRSGTPDSPARALHRLRPLRRPHLDRLVPSAGVFTPCRPGATTPVDPARRRSLGVPPGPGGAAVSEFEHGVRVNDRVRVCLVCDSPLRSRPSYHHCLATTALPPSTEAPQRRCATQLLRLRVTWPIICNATTTRLGPPAPLVSWRVRHVSSSTTTSLSSSVSPPPAVSRASRRLRGLAPSDDAHLVRPSSSPAAGSGASSPALIGEPPAFVYVFPSG</sequence>
<evidence type="ECO:0000256" key="1">
    <source>
        <dbReference type="SAM" id="MobiDB-lite"/>
    </source>
</evidence>